<protein>
    <submittedName>
        <fullName evidence="6">Uncharacterized protein</fullName>
    </submittedName>
</protein>
<dbReference type="Proteomes" id="UP001642260">
    <property type="component" value="Unassembled WGS sequence"/>
</dbReference>
<reference evidence="6 7" key="1">
    <citation type="submission" date="2022-03" db="EMBL/GenBank/DDBJ databases">
        <authorList>
            <person name="Macdonald S."/>
            <person name="Ahmed S."/>
            <person name="Newling K."/>
        </authorList>
    </citation>
    <scope>NUCLEOTIDE SEQUENCE [LARGE SCALE GENOMIC DNA]</scope>
</reference>
<evidence type="ECO:0000256" key="2">
    <source>
        <dbReference type="ARBA" id="ARBA00006722"/>
    </source>
</evidence>
<dbReference type="Pfam" id="PF06876">
    <property type="entry name" value="SCRL"/>
    <property type="match status" value="2"/>
</dbReference>
<dbReference type="PANTHER" id="PTHR34450:SF5">
    <property type="entry name" value="DEFENSIN-LIKE PROTEIN 229-RELATED"/>
    <property type="match status" value="1"/>
</dbReference>
<keyword evidence="7" id="KW-1185">Reference proteome</keyword>
<dbReference type="PROSITE" id="PS51257">
    <property type="entry name" value="PROKAR_LIPOPROTEIN"/>
    <property type="match status" value="1"/>
</dbReference>
<keyword evidence="5" id="KW-1015">Disulfide bond</keyword>
<keyword evidence="4" id="KW-0732">Signal</keyword>
<comment type="subcellular location">
    <subcellularLocation>
        <location evidence="1">Secreted</location>
    </subcellularLocation>
</comment>
<accession>A0ABC8K3I5</accession>
<evidence type="ECO:0000256" key="1">
    <source>
        <dbReference type="ARBA" id="ARBA00004613"/>
    </source>
</evidence>
<evidence type="ECO:0000256" key="4">
    <source>
        <dbReference type="ARBA" id="ARBA00022729"/>
    </source>
</evidence>
<dbReference type="EMBL" id="CAKOAT010164378">
    <property type="protein sequence ID" value="CAH8350024.1"/>
    <property type="molecule type" value="Genomic_DNA"/>
</dbReference>
<evidence type="ECO:0000256" key="3">
    <source>
        <dbReference type="ARBA" id="ARBA00022525"/>
    </source>
</evidence>
<evidence type="ECO:0000256" key="5">
    <source>
        <dbReference type="ARBA" id="ARBA00023157"/>
    </source>
</evidence>
<dbReference type="PANTHER" id="PTHR34450">
    <property type="entry name" value="DEFENSIN-LIKE PROTEIN 245-RELATED"/>
    <property type="match status" value="1"/>
</dbReference>
<evidence type="ECO:0000313" key="6">
    <source>
        <dbReference type="EMBL" id="CAH8350024.1"/>
    </source>
</evidence>
<evidence type="ECO:0000313" key="7">
    <source>
        <dbReference type="Proteomes" id="UP001642260"/>
    </source>
</evidence>
<organism evidence="6 7">
    <name type="scientific">Eruca vesicaria subsp. sativa</name>
    <name type="common">Garden rocket</name>
    <name type="synonym">Eruca sativa</name>
    <dbReference type="NCBI Taxonomy" id="29727"/>
    <lineage>
        <taxon>Eukaryota</taxon>
        <taxon>Viridiplantae</taxon>
        <taxon>Streptophyta</taxon>
        <taxon>Embryophyta</taxon>
        <taxon>Tracheophyta</taxon>
        <taxon>Spermatophyta</taxon>
        <taxon>Magnoliopsida</taxon>
        <taxon>eudicotyledons</taxon>
        <taxon>Gunneridae</taxon>
        <taxon>Pentapetalae</taxon>
        <taxon>rosids</taxon>
        <taxon>malvids</taxon>
        <taxon>Brassicales</taxon>
        <taxon>Brassicaceae</taxon>
        <taxon>Brassiceae</taxon>
        <taxon>Eruca</taxon>
    </lineage>
</organism>
<dbReference type="InterPro" id="IPR010682">
    <property type="entry name" value="SCRL"/>
</dbReference>
<gene>
    <name evidence="6" type="ORF">ERUC_LOCUS17878</name>
</gene>
<comment type="similarity">
    <text evidence="2">Belongs to the DEFL family.</text>
</comment>
<dbReference type="GO" id="GO:0005576">
    <property type="term" value="C:extracellular region"/>
    <property type="evidence" value="ECO:0007669"/>
    <property type="project" value="UniProtKB-SubCell"/>
</dbReference>
<comment type="caution">
    <text evidence="6">The sequence shown here is derived from an EMBL/GenBank/DDBJ whole genome shotgun (WGS) entry which is preliminary data.</text>
</comment>
<proteinExistence type="inferred from homology"/>
<sequence>MNNVKDVEAGLPPKDNQCGWNWASIFIGGCGPDGNKKCKDDFDKEVDTKFPYGEELPYSCKCDNFLDKHLCRCNVPRLDFFDGACGPDGNKTCINEVVKKGGEGKNKPSSCECTEYLTQHVCRCNLLPC</sequence>
<name>A0ABC8K3I5_ERUVS</name>
<dbReference type="AlphaFoldDB" id="A0ABC8K3I5"/>
<keyword evidence="3" id="KW-0964">Secreted</keyword>